<evidence type="ECO:0000313" key="2">
    <source>
        <dbReference type="EMBL" id="PKE26827.1"/>
    </source>
</evidence>
<sequence>MRHIKRKPKQFVLIVILTLVYSSIHLYGNDHILWSIVYCLLIFIMWMTFFITTSDEEEINEQLDQEVKRLNMPRERLYQVTGYNRYEVSKSEDGQIIFWIPMSKKKVLLKKLKGMEPEQE</sequence>
<dbReference type="RefSeq" id="WP_101035852.1">
    <property type="nucleotide sequence ID" value="NZ_CP073801.1"/>
</dbReference>
<reference evidence="2 3" key="1">
    <citation type="submission" date="2017-12" db="EMBL/GenBank/DDBJ databases">
        <title>Genomics of Macrococcus caseolyticus.</title>
        <authorList>
            <person name="MacFadyen A.C."/>
            <person name="Paterson G.K."/>
        </authorList>
    </citation>
    <scope>NUCLEOTIDE SEQUENCE [LARGE SCALE GENOMIC DNA]</scope>
    <source>
        <strain evidence="2 3">5788_EF188</strain>
    </source>
</reference>
<dbReference type="AlphaFoldDB" id="A0A855H496"/>
<evidence type="ECO:0000256" key="1">
    <source>
        <dbReference type="SAM" id="Phobius"/>
    </source>
</evidence>
<keyword evidence="1" id="KW-0812">Transmembrane</keyword>
<accession>A0A855H496</accession>
<protein>
    <submittedName>
        <fullName evidence="2">Uncharacterized protein</fullName>
    </submittedName>
</protein>
<evidence type="ECO:0000313" key="3">
    <source>
        <dbReference type="Proteomes" id="UP000233482"/>
    </source>
</evidence>
<feature type="transmembrane region" description="Helical" evidence="1">
    <location>
        <begin position="32"/>
        <end position="52"/>
    </location>
</feature>
<dbReference type="EMBL" id="PIXC01000004">
    <property type="protein sequence ID" value="PKE26827.1"/>
    <property type="molecule type" value="Genomic_DNA"/>
</dbReference>
<keyword evidence="1" id="KW-0472">Membrane</keyword>
<proteinExistence type="predicted"/>
<dbReference type="Proteomes" id="UP000233482">
    <property type="component" value="Unassembled WGS sequence"/>
</dbReference>
<gene>
    <name evidence="2" type="ORF">CW686_02605</name>
</gene>
<organism evidence="2 3">
    <name type="scientific">Macrococcoides caseolyticum</name>
    <dbReference type="NCBI Taxonomy" id="69966"/>
    <lineage>
        <taxon>Bacteria</taxon>
        <taxon>Bacillati</taxon>
        <taxon>Bacillota</taxon>
        <taxon>Bacilli</taxon>
        <taxon>Bacillales</taxon>
        <taxon>Staphylococcaceae</taxon>
        <taxon>Macrococcoides</taxon>
    </lineage>
</organism>
<name>A0A855H496_9STAP</name>
<comment type="caution">
    <text evidence="2">The sequence shown here is derived from an EMBL/GenBank/DDBJ whole genome shotgun (WGS) entry which is preliminary data.</text>
</comment>
<keyword evidence="1" id="KW-1133">Transmembrane helix</keyword>